<accession>A0A382JII2</accession>
<dbReference type="AlphaFoldDB" id="A0A382JII2"/>
<evidence type="ECO:0000259" key="2">
    <source>
        <dbReference type="PROSITE" id="PS51782"/>
    </source>
</evidence>
<feature type="non-terminal residue" evidence="3">
    <location>
        <position position="232"/>
    </location>
</feature>
<keyword evidence="1" id="KW-0472">Membrane</keyword>
<dbReference type="Gene3D" id="3.10.450.350">
    <property type="match status" value="1"/>
</dbReference>
<dbReference type="EMBL" id="UINC01074595">
    <property type="protein sequence ID" value="SVC11950.1"/>
    <property type="molecule type" value="Genomic_DNA"/>
</dbReference>
<sequence>MAIKILNSIKYIITIIFLFVGIVYIFIGNKILKDLTLDEKKLYVPSDLKNNTESNEEKLHINKDINEEKNLFVTQNIHENEKQKVKKIIITVKKNDTFSKIIDPFFHNNRIKNSIIEELNKVYNLRNLGIGQKIYFYKDEENNTNKIVLPISFSTDLIIIVSNGSISLSKEKISITKETISSEFTIFSSLYEDGIKSGIPLKILTDAIRLYSFDIDFQRDIQKNTKFSISYE</sequence>
<organism evidence="3">
    <name type="scientific">marine metagenome</name>
    <dbReference type="NCBI Taxonomy" id="408172"/>
    <lineage>
        <taxon>unclassified sequences</taxon>
        <taxon>metagenomes</taxon>
        <taxon>ecological metagenomes</taxon>
    </lineage>
</organism>
<gene>
    <name evidence="3" type="ORF">METZ01_LOCUS264804</name>
</gene>
<name>A0A382JII2_9ZZZZ</name>
<evidence type="ECO:0000256" key="1">
    <source>
        <dbReference type="SAM" id="Phobius"/>
    </source>
</evidence>
<dbReference type="PROSITE" id="PS51782">
    <property type="entry name" value="LYSM"/>
    <property type="match status" value="1"/>
</dbReference>
<keyword evidence="1" id="KW-1133">Transmembrane helix</keyword>
<evidence type="ECO:0000313" key="3">
    <source>
        <dbReference type="EMBL" id="SVC11950.1"/>
    </source>
</evidence>
<dbReference type="InterPro" id="IPR018392">
    <property type="entry name" value="LysM"/>
</dbReference>
<feature type="transmembrane region" description="Helical" evidence="1">
    <location>
        <begin position="12"/>
        <end position="32"/>
    </location>
</feature>
<proteinExistence type="predicted"/>
<keyword evidence="1" id="KW-0812">Transmembrane</keyword>
<protein>
    <recommendedName>
        <fullName evidence="2">LysM domain-containing protein</fullName>
    </recommendedName>
</protein>
<reference evidence="3" key="1">
    <citation type="submission" date="2018-05" db="EMBL/GenBank/DDBJ databases">
        <authorList>
            <person name="Lanie J.A."/>
            <person name="Ng W.-L."/>
            <person name="Kazmierczak K.M."/>
            <person name="Andrzejewski T.M."/>
            <person name="Davidsen T.M."/>
            <person name="Wayne K.J."/>
            <person name="Tettelin H."/>
            <person name="Glass J.I."/>
            <person name="Rusch D."/>
            <person name="Podicherti R."/>
            <person name="Tsui H.-C.T."/>
            <person name="Winkler M.E."/>
        </authorList>
    </citation>
    <scope>NUCLEOTIDE SEQUENCE</scope>
</reference>
<feature type="domain" description="LysM" evidence="2">
    <location>
        <begin position="88"/>
        <end position="136"/>
    </location>
</feature>